<dbReference type="EMBL" id="PRDW01000018">
    <property type="protein sequence ID" value="PPB81908.1"/>
    <property type="molecule type" value="Genomic_DNA"/>
</dbReference>
<dbReference type="SUPFAM" id="SSF69255">
    <property type="entry name" value="gp5 N-terminal domain-like"/>
    <property type="match status" value="1"/>
</dbReference>
<protein>
    <submittedName>
        <fullName evidence="2">Uncharacterized protein involved in type VI secretion and phage assembly</fullName>
    </submittedName>
</protein>
<proteinExistence type="predicted"/>
<dbReference type="OrthoDB" id="1907165at2"/>
<dbReference type="Gene3D" id="2.40.50.230">
    <property type="entry name" value="Gp5 N-terminal domain"/>
    <property type="match status" value="1"/>
</dbReference>
<sequence>MTTLWQAEDVVVQCAGQILDTFKPVRIETRRAVQQIPSATVVFEPVADASERLWKDCAKAAKACAPGTELSIRFKNAELFTGLVTEQRMDWRERQLTVRVKHPLQALMNTQRSQVFEDKSDADVLQQLLKAHNVKVGQVTGMNATLPQLVQWACSDWQWLRARLGAYGVWLIPKRDGVDIGPPKLGGKTHTIYAHRPSDDEAAVLDLQWQFRNDTLADSLSVAYWDVTQQVMSSALKAAKPTLGKGGLDPAALKPLSQLAWQLTYSVPMTSTEAQALADARYLAQLAAGVQVHLTVQSSQASLQYELGDTLMLSGFDAAFDGQGMISEVGHQWVAGALHTTLATGVPVQRTVDASVLPRAPGLATGVVQQHQVDKGNLARLRVKLPALGDTPLWARLGTPYASNGVGLCLYPEAGDEVILAFMDEDPRYPVILGSMHNPKNTAPYPPSDENAKKGLVLGQHDAQQGWLFDAQQKSLKLQNGKDSVTIKDDTGVTLNSEKDVSVTAQKVALNSKQSMTFNSDQGATVVATQTQIKAKQQLALQGAAGVTVKGAKVDLTR</sequence>
<keyword evidence="3" id="KW-1185">Reference proteome</keyword>
<feature type="domain" description="Gp5/Type VI secretion system Vgr protein OB-fold" evidence="1">
    <location>
        <begin position="365"/>
        <end position="437"/>
    </location>
</feature>
<dbReference type="AlphaFoldDB" id="A0A2P5K769"/>
<dbReference type="InterPro" id="IPR006531">
    <property type="entry name" value="Gp5/Vgr_OB"/>
</dbReference>
<dbReference type="SUPFAM" id="SSF69279">
    <property type="entry name" value="Phage tail proteins"/>
    <property type="match status" value="1"/>
</dbReference>
<name>A0A2P5K769_9BURK</name>
<comment type="caution">
    <text evidence="2">The sequence shown here is derived from an EMBL/GenBank/DDBJ whole genome shotgun (WGS) entry which is preliminary data.</text>
</comment>
<dbReference type="Pfam" id="PF05954">
    <property type="entry name" value="Phage_GPD"/>
    <property type="match status" value="1"/>
</dbReference>
<dbReference type="Proteomes" id="UP000243096">
    <property type="component" value="Unassembled WGS sequence"/>
</dbReference>
<evidence type="ECO:0000313" key="2">
    <source>
        <dbReference type="EMBL" id="PPB81908.1"/>
    </source>
</evidence>
<accession>A0A2P5K769</accession>
<reference evidence="2 3" key="1">
    <citation type="submission" date="2018-01" db="EMBL/GenBank/DDBJ databases">
        <title>Genomic Encyclopedia of Type Strains, Phase III (KMG-III): the genomes of soil and plant-associated and newly described type strains.</title>
        <authorList>
            <person name="Whitman W."/>
        </authorList>
    </citation>
    <scope>NUCLEOTIDE SEQUENCE [LARGE SCALE GENOMIC DNA]</scope>
    <source>
        <strain evidence="2 3">HKI456</strain>
    </source>
</reference>
<gene>
    <name evidence="2" type="ORF">B0O95_11824</name>
</gene>
<evidence type="ECO:0000259" key="1">
    <source>
        <dbReference type="Pfam" id="PF04717"/>
    </source>
</evidence>
<organism evidence="2 3">
    <name type="scientific">Mycetohabitans endofungorum</name>
    <dbReference type="NCBI Taxonomy" id="417203"/>
    <lineage>
        <taxon>Bacteria</taxon>
        <taxon>Pseudomonadati</taxon>
        <taxon>Pseudomonadota</taxon>
        <taxon>Betaproteobacteria</taxon>
        <taxon>Burkholderiales</taxon>
        <taxon>Burkholderiaceae</taxon>
        <taxon>Mycetohabitans</taxon>
    </lineage>
</organism>
<dbReference type="RefSeq" id="WP_104078389.1">
    <property type="nucleotide sequence ID" value="NZ_CP062179.1"/>
</dbReference>
<evidence type="ECO:0000313" key="3">
    <source>
        <dbReference type="Proteomes" id="UP000243096"/>
    </source>
</evidence>
<dbReference type="Pfam" id="PF04717">
    <property type="entry name" value="Phage_base_V"/>
    <property type="match status" value="1"/>
</dbReference>
<dbReference type="InterPro" id="IPR037026">
    <property type="entry name" value="Vgr_OB-fold_dom_sf"/>
</dbReference>